<dbReference type="InterPro" id="IPR013894">
    <property type="entry name" value="RMI1_OB"/>
</dbReference>
<dbReference type="GO" id="GO:0003697">
    <property type="term" value="F:single-stranded DNA binding"/>
    <property type="evidence" value="ECO:0007669"/>
    <property type="project" value="EnsemblFungi"/>
</dbReference>
<evidence type="ECO:0000259" key="2">
    <source>
        <dbReference type="Pfam" id="PF08585"/>
    </source>
</evidence>
<dbReference type="FunCoup" id="G8ZNU6">
    <property type="interactions" value="66"/>
</dbReference>
<dbReference type="GO" id="GO:0000400">
    <property type="term" value="F:four-way junction DNA binding"/>
    <property type="evidence" value="ECO:0007669"/>
    <property type="project" value="EnsemblFungi"/>
</dbReference>
<dbReference type="OrthoDB" id="341511at2759"/>
<dbReference type="Gene3D" id="2.40.50.770">
    <property type="entry name" value="RecQ-mediated genome instability protein Rmi1, C-terminal domain"/>
    <property type="match status" value="1"/>
</dbReference>
<dbReference type="AlphaFoldDB" id="G8ZNU6"/>
<evidence type="ECO:0000313" key="3">
    <source>
        <dbReference type="EMBL" id="CCE90290.1"/>
    </source>
</evidence>
<proteinExistence type="predicted"/>
<reference evidence="3 4" key="1">
    <citation type="journal article" date="2011" name="Proc. Natl. Acad. Sci. U.S.A.">
        <title>Evolutionary erosion of yeast sex chromosomes by mating-type switching accidents.</title>
        <authorList>
            <person name="Gordon J.L."/>
            <person name="Armisen D."/>
            <person name="Proux-Wera E."/>
            <person name="Oheigeartaigh S.S."/>
            <person name="Byrne K.P."/>
            <person name="Wolfe K.H."/>
        </authorList>
    </citation>
    <scope>NUCLEOTIDE SEQUENCE [LARGE SCALE GENOMIC DNA]</scope>
    <source>
        <strain evidence="4">ATCC 10662 / CBS 1146 / NBRC 0425 / NCYC 2629 / NRRL Y-866</strain>
    </source>
</reference>
<name>G8ZNU6_TORDE</name>
<dbReference type="STRING" id="1076872.G8ZNU6"/>
<dbReference type="EMBL" id="HE616743">
    <property type="protein sequence ID" value="CCE90290.1"/>
    <property type="molecule type" value="Genomic_DNA"/>
</dbReference>
<protein>
    <recommendedName>
        <fullName evidence="2">RecQ mediated genome instability protein 1 OB-fold domain-containing protein</fullName>
    </recommendedName>
</protein>
<dbReference type="InterPro" id="IPR042470">
    <property type="entry name" value="RMI1_N_C_sf"/>
</dbReference>
<organism evidence="3 4">
    <name type="scientific">Torulaspora delbrueckii</name>
    <name type="common">Yeast</name>
    <name type="synonym">Candida colliculosa</name>
    <dbReference type="NCBI Taxonomy" id="4950"/>
    <lineage>
        <taxon>Eukaryota</taxon>
        <taxon>Fungi</taxon>
        <taxon>Dikarya</taxon>
        <taxon>Ascomycota</taxon>
        <taxon>Saccharomycotina</taxon>
        <taxon>Saccharomycetes</taxon>
        <taxon>Saccharomycetales</taxon>
        <taxon>Saccharomycetaceae</taxon>
        <taxon>Torulaspora</taxon>
    </lineage>
</organism>
<dbReference type="Pfam" id="PF08585">
    <property type="entry name" value="RMI1_N_C"/>
    <property type="match status" value="1"/>
</dbReference>
<feature type="compositionally biased region" description="Basic residues" evidence="1">
    <location>
        <begin position="213"/>
        <end position="223"/>
    </location>
</feature>
<dbReference type="KEGG" id="tdl:TDEL_0B01610"/>
<dbReference type="GO" id="GO:0031422">
    <property type="term" value="C:RecQ family helicase-topoisomerase III complex"/>
    <property type="evidence" value="ECO:0007669"/>
    <property type="project" value="EnsemblFungi"/>
</dbReference>
<dbReference type="RefSeq" id="XP_003679501.1">
    <property type="nucleotide sequence ID" value="XM_003679453.1"/>
</dbReference>
<keyword evidence="4" id="KW-1185">Reference proteome</keyword>
<dbReference type="Proteomes" id="UP000005627">
    <property type="component" value="Chromosome 2"/>
</dbReference>
<accession>G8ZNU6</accession>
<dbReference type="GeneID" id="11504132"/>
<gene>
    <name evidence="3" type="primary">TDEL0B01610</name>
    <name evidence="3" type="ORF">TDEL_0B01610</name>
</gene>
<evidence type="ECO:0000256" key="1">
    <source>
        <dbReference type="SAM" id="MobiDB-lite"/>
    </source>
</evidence>
<dbReference type="InParanoid" id="G8ZNU6"/>
<feature type="region of interest" description="Disordered" evidence="1">
    <location>
        <begin position="203"/>
        <end position="223"/>
    </location>
</feature>
<dbReference type="GO" id="GO:0006265">
    <property type="term" value="P:DNA topological change"/>
    <property type="evidence" value="ECO:0007669"/>
    <property type="project" value="EnsemblFungi"/>
</dbReference>
<feature type="domain" description="RecQ mediated genome instability protein 1 OB-fold" evidence="2">
    <location>
        <begin position="53"/>
        <end position="192"/>
    </location>
</feature>
<dbReference type="HOGENOM" id="CLU_100701_0_0_1"/>
<sequence length="223" mass="25282">MSLIISQDITQPINVSTLERTAASSRDSAVTSAYRNDPWLRGSAAIDQKFCQVDRDLLFQILMIENISKSKLSQIDDIKTRLDPKQQKSDRLSSGREKVVINQVDVENEETNLDQTIQSSKRNVFKLTIQDKTGAIYYAMNSTNLPWLAVCMLGSKLIINRGTNFVRGVFLLNESNCTFLGGVNQLWNENREAKVQEYLEAKLHRENGSPNSGHRKKRSNIMT</sequence>
<dbReference type="GO" id="GO:0043596">
    <property type="term" value="C:nuclear replication fork"/>
    <property type="evidence" value="ECO:0007669"/>
    <property type="project" value="EnsemblFungi"/>
</dbReference>
<dbReference type="GO" id="GO:0000724">
    <property type="term" value="P:double-strand break repair via homologous recombination"/>
    <property type="evidence" value="ECO:0007669"/>
    <property type="project" value="EnsemblFungi"/>
</dbReference>
<dbReference type="GO" id="GO:0008047">
    <property type="term" value="F:enzyme activator activity"/>
    <property type="evidence" value="ECO:0007669"/>
    <property type="project" value="EnsemblFungi"/>
</dbReference>
<evidence type="ECO:0000313" key="4">
    <source>
        <dbReference type="Proteomes" id="UP000005627"/>
    </source>
</evidence>
<dbReference type="eggNOG" id="KOG3683">
    <property type="taxonomic scope" value="Eukaryota"/>
</dbReference>